<dbReference type="Proteomes" id="UP000053127">
    <property type="component" value="Unassembled WGS sequence"/>
</dbReference>
<comment type="similarity">
    <text evidence="1">Belongs to the glycosyl hydrolase 29 family.</text>
</comment>
<evidence type="ECO:0000256" key="2">
    <source>
        <dbReference type="ARBA" id="ARBA00012662"/>
    </source>
</evidence>
<dbReference type="InterPro" id="IPR008979">
    <property type="entry name" value="Galactose-bd-like_sf"/>
</dbReference>
<proteinExistence type="inferred from homology"/>
<dbReference type="OrthoDB" id="5526311at2"/>
<dbReference type="PANTHER" id="PTHR10030:SF37">
    <property type="entry name" value="ALPHA-L-FUCOSIDASE-RELATED"/>
    <property type="match status" value="1"/>
</dbReference>
<evidence type="ECO:0000256" key="4">
    <source>
        <dbReference type="ARBA" id="ARBA00022801"/>
    </source>
</evidence>
<dbReference type="Gene3D" id="3.20.20.80">
    <property type="entry name" value="Glycosidases"/>
    <property type="match status" value="1"/>
</dbReference>
<gene>
    <name evidence="9" type="ORF">AQI95_05800</name>
</gene>
<dbReference type="SUPFAM" id="SSF49785">
    <property type="entry name" value="Galactose-binding domain-like"/>
    <property type="match status" value="1"/>
</dbReference>
<comment type="caution">
    <text evidence="9">The sequence shown here is derived from an EMBL/GenBank/DDBJ whole genome shotgun (WGS) entry which is preliminary data.</text>
</comment>
<dbReference type="InterPro" id="IPR000933">
    <property type="entry name" value="Glyco_hydro_29"/>
</dbReference>
<dbReference type="Pfam" id="PF01120">
    <property type="entry name" value="Alpha_L_fucos"/>
    <property type="match status" value="1"/>
</dbReference>
<feature type="signal peptide" evidence="6">
    <location>
        <begin position="1"/>
        <end position="16"/>
    </location>
</feature>
<keyword evidence="10" id="KW-1185">Reference proteome</keyword>
<dbReference type="SUPFAM" id="SSF50370">
    <property type="entry name" value="Ricin B-like lectins"/>
    <property type="match status" value="1"/>
</dbReference>
<dbReference type="Pfam" id="PF00754">
    <property type="entry name" value="F5_F8_type_C"/>
    <property type="match status" value="1"/>
</dbReference>
<dbReference type="PROSITE" id="PS50231">
    <property type="entry name" value="RICIN_B_LECTIN"/>
    <property type="match status" value="1"/>
</dbReference>
<dbReference type="EMBL" id="LMWN01000006">
    <property type="protein sequence ID" value="KUN09330.1"/>
    <property type="molecule type" value="Genomic_DNA"/>
</dbReference>
<keyword evidence="3 6" id="KW-0732">Signal</keyword>
<name>A0A101PD46_9ACTN</name>
<keyword evidence="4" id="KW-0378">Hydrolase</keyword>
<reference evidence="9 10" key="1">
    <citation type="submission" date="2015-10" db="EMBL/GenBank/DDBJ databases">
        <title>Draft genome sequence of Streptomyces yokosukanensis DSM 40224, type strain for the species Streptomyces yokosukanensis.</title>
        <authorList>
            <person name="Ruckert C."/>
            <person name="Winkler A."/>
            <person name="Kalinowski J."/>
            <person name="Kampfer P."/>
            <person name="Glaeser S."/>
        </authorList>
    </citation>
    <scope>NUCLEOTIDE SEQUENCE [LARGE SCALE GENOMIC DNA]</scope>
    <source>
        <strain evidence="9 10">DSM 40224</strain>
    </source>
</reference>
<dbReference type="GO" id="GO:0004560">
    <property type="term" value="F:alpha-L-fucosidase activity"/>
    <property type="evidence" value="ECO:0007669"/>
    <property type="project" value="InterPro"/>
</dbReference>
<dbReference type="InterPro" id="IPR035992">
    <property type="entry name" value="Ricin_B-like_lectins"/>
</dbReference>
<evidence type="ECO:0000259" key="8">
    <source>
        <dbReference type="Pfam" id="PF01120"/>
    </source>
</evidence>
<dbReference type="Gene3D" id="2.80.10.50">
    <property type="match status" value="1"/>
</dbReference>
<evidence type="ECO:0000256" key="5">
    <source>
        <dbReference type="ARBA" id="ARBA00023295"/>
    </source>
</evidence>
<sequence>MAAVAALIVATGSAAAATPSEVVAVDPGDSAAQVIAKAADVVPSARQLAWQRMERTAFMHFGVNTYTGNEWGTGTEDPDIFRPTGLNTDQWATTLKRNGFKEGILTAKHHDGFLLFPSAYSTHSVASSSWQAGHGDVVQSFTDSLHKAGLKAGIYLSPADLHEARPGGRFANGSPAVPVTIPSDPSEIADGVTFHFTSDDYNTYYENTLYELLTRYGEIDEVWWDGANPTGRNQPYDFPDWIKMVRTLQPHAVIFNDGGPDVRWVGNEDGSARTSEWSAVPYTGDPATAADTILTVQPNNSADDIAGDDVLGQRAADGNSAWNLIRWAPAECDTTLSAHHNWFWHPGDTWRSEADLENLYYRSVGRNCNLLLDVGPNQQGVFDPSAVTALNTFGTALSQTFGADLAAGAGSANGPGTANTRGHAPAAAVDASLDTSWQPRARTGSLVLTLPSARTFDVLSVQEDLRVGQRVESFAVDARTSGTWVQIATDTTVGARRLIRLNTPVTASRIRLRITGSRAAPAIAAFGLHLRPPSSRGVTGTIASENGGTCVDATNAGTANLTLPDLRDCNGGTHQQWNLP</sequence>
<dbReference type="SMART" id="SM00812">
    <property type="entry name" value="Alpha_L_fucos"/>
    <property type="match status" value="1"/>
</dbReference>
<evidence type="ECO:0000256" key="3">
    <source>
        <dbReference type="ARBA" id="ARBA00022729"/>
    </source>
</evidence>
<dbReference type="InterPro" id="IPR000421">
    <property type="entry name" value="FA58C"/>
</dbReference>
<dbReference type="CDD" id="cd00161">
    <property type="entry name" value="beta-trefoil_Ricin-like"/>
    <property type="match status" value="1"/>
</dbReference>
<accession>A0A101PD46</accession>
<dbReference type="Gene3D" id="2.60.120.260">
    <property type="entry name" value="Galactose-binding domain-like"/>
    <property type="match status" value="1"/>
</dbReference>
<dbReference type="GO" id="GO:0016139">
    <property type="term" value="P:glycoside catabolic process"/>
    <property type="evidence" value="ECO:0007669"/>
    <property type="project" value="TreeGrafter"/>
</dbReference>
<dbReference type="EC" id="3.2.1.51" evidence="2"/>
<dbReference type="InterPro" id="IPR057739">
    <property type="entry name" value="Glyco_hydro_29_N"/>
</dbReference>
<dbReference type="GO" id="GO:0006004">
    <property type="term" value="P:fucose metabolic process"/>
    <property type="evidence" value="ECO:0007669"/>
    <property type="project" value="TreeGrafter"/>
</dbReference>
<protein>
    <recommendedName>
        <fullName evidence="2">alpha-L-fucosidase</fullName>
        <ecNumber evidence="2">3.2.1.51</ecNumber>
    </recommendedName>
</protein>
<feature type="domain" description="F5/8 type C" evidence="7">
    <location>
        <begin position="420"/>
        <end position="516"/>
    </location>
</feature>
<evidence type="ECO:0000256" key="6">
    <source>
        <dbReference type="SAM" id="SignalP"/>
    </source>
</evidence>
<evidence type="ECO:0000313" key="9">
    <source>
        <dbReference type="EMBL" id="KUN09330.1"/>
    </source>
</evidence>
<dbReference type="SUPFAM" id="SSF51445">
    <property type="entry name" value="(Trans)glycosidases"/>
    <property type="match status" value="1"/>
</dbReference>
<feature type="domain" description="Glycoside hydrolase family 29 N-terminal" evidence="8">
    <location>
        <begin position="57"/>
        <end position="397"/>
    </location>
</feature>
<keyword evidence="5" id="KW-0326">Glycosidase</keyword>
<organism evidence="9 10">
    <name type="scientific">Streptomyces yokosukanensis</name>
    <dbReference type="NCBI Taxonomy" id="67386"/>
    <lineage>
        <taxon>Bacteria</taxon>
        <taxon>Bacillati</taxon>
        <taxon>Actinomycetota</taxon>
        <taxon>Actinomycetes</taxon>
        <taxon>Kitasatosporales</taxon>
        <taxon>Streptomycetaceae</taxon>
        <taxon>Streptomyces</taxon>
    </lineage>
</organism>
<evidence type="ECO:0000259" key="7">
    <source>
        <dbReference type="Pfam" id="PF00754"/>
    </source>
</evidence>
<evidence type="ECO:0000313" key="10">
    <source>
        <dbReference type="Proteomes" id="UP000053127"/>
    </source>
</evidence>
<dbReference type="RefSeq" id="WP_067118273.1">
    <property type="nucleotide sequence ID" value="NZ_JBFACD010000054.1"/>
</dbReference>
<dbReference type="GO" id="GO:0005764">
    <property type="term" value="C:lysosome"/>
    <property type="evidence" value="ECO:0007669"/>
    <property type="project" value="TreeGrafter"/>
</dbReference>
<dbReference type="AlphaFoldDB" id="A0A101PD46"/>
<dbReference type="InterPro" id="IPR017853">
    <property type="entry name" value="GH"/>
</dbReference>
<feature type="chain" id="PRO_5038577405" description="alpha-L-fucosidase" evidence="6">
    <location>
        <begin position="17"/>
        <end position="580"/>
    </location>
</feature>
<dbReference type="PANTHER" id="PTHR10030">
    <property type="entry name" value="ALPHA-L-FUCOSIDASE"/>
    <property type="match status" value="1"/>
</dbReference>
<dbReference type="STRING" id="67386.AQI95_05800"/>
<evidence type="ECO:0000256" key="1">
    <source>
        <dbReference type="ARBA" id="ARBA00007951"/>
    </source>
</evidence>